<evidence type="ECO:0000256" key="1">
    <source>
        <dbReference type="SAM" id="MobiDB-lite"/>
    </source>
</evidence>
<organism evidence="2 3">
    <name type="scientific">Rohdeia mirabilis</name>
    <dbReference type="NCBI Taxonomy" id="2528008"/>
    <lineage>
        <taxon>Bacteria</taxon>
        <taxon>Pseudomonadati</taxon>
        <taxon>Planctomycetota</taxon>
        <taxon>Planctomycetia</taxon>
        <taxon>Planctomycetia incertae sedis</taxon>
        <taxon>Rohdeia</taxon>
    </lineage>
</organism>
<gene>
    <name evidence="2" type="ORF">Pla163_16630</name>
</gene>
<protein>
    <recommendedName>
        <fullName evidence="4">DUF1552 domain-containing protein</fullName>
    </recommendedName>
</protein>
<feature type="compositionally biased region" description="Polar residues" evidence="1">
    <location>
        <begin position="10"/>
        <end position="19"/>
    </location>
</feature>
<dbReference type="Pfam" id="PF07586">
    <property type="entry name" value="HXXSHH"/>
    <property type="match status" value="1"/>
</dbReference>
<dbReference type="EMBL" id="CP036290">
    <property type="protein sequence ID" value="QDU84552.1"/>
    <property type="molecule type" value="Genomic_DNA"/>
</dbReference>
<keyword evidence="3" id="KW-1185">Reference proteome</keyword>
<dbReference type="InterPro" id="IPR011447">
    <property type="entry name" value="DUF1552"/>
</dbReference>
<feature type="region of interest" description="Disordered" evidence="1">
    <location>
        <begin position="1"/>
        <end position="35"/>
    </location>
</feature>
<evidence type="ECO:0008006" key="4">
    <source>
        <dbReference type="Google" id="ProtNLM"/>
    </source>
</evidence>
<dbReference type="Proteomes" id="UP000319342">
    <property type="component" value="Chromosome"/>
</dbReference>
<evidence type="ECO:0000313" key="3">
    <source>
        <dbReference type="Proteomes" id="UP000319342"/>
    </source>
</evidence>
<name>A0A518CZC5_9BACT</name>
<evidence type="ECO:0000313" key="2">
    <source>
        <dbReference type="EMBL" id="QDU84552.1"/>
    </source>
</evidence>
<accession>A0A518CZC5</accession>
<reference evidence="2 3" key="1">
    <citation type="submission" date="2019-02" db="EMBL/GenBank/DDBJ databases">
        <title>Deep-cultivation of Planctomycetes and their phenomic and genomic characterization uncovers novel biology.</title>
        <authorList>
            <person name="Wiegand S."/>
            <person name="Jogler M."/>
            <person name="Boedeker C."/>
            <person name="Pinto D."/>
            <person name="Vollmers J."/>
            <person name="Rivas-Marin E."/>
            <person name="Kohn T."/>
            <person name="Peeters S.H."/>
            <person name="Heuer A."/>
            <person name="Rast P."/>
            <person name="Oberbeckmann S."/>
            <person name="Bunk B."/>
            <person name="Jeske O."/>
            <person name="Meyerdierks A."/>
            <person name="Storesund J.E."/>
            <person name="Kallscheuer N."/>
            <person name="Luecker S."/>
            <person name="Lage O.M."/>
            <person name="Pohl T."/>
            <person name="Merkel B.J."/>
            <person name="Hornburger P."/>
            <person name="Mueller R.-W."/>
            <person name="Bruemmer F."/>
            <person name="Labrenz M."/>
            <person name="Spormann A.M."/>
            <person name="Op den Camp H."/>
            <person name="Overmann J."/>
            <person name="Amann R."/>
            <person name="Jetten M.S.M."/>
            <person name="Mascher T."/>
            <person name="Medema M.H."/>
            <person name="Devos D.P."/>
            <person name="Kaster A.-K."/>
            <person name="Ovreas L."/>
            <person name="Rohde M."/>
            <person name="Galperin M.Y."/>
            <person name="Jogler C."/>
        </authorList>
    </citation>
    <scope>NUCLEOTIDE SEQUENCE [LARGE SCALE GENOMIC DNA]</scope>
    <source>
        <strain evidence="2 3">Pla163</strain>
    </source>
</reference>
<dbReference type="AlphaFoldDB" id="A0A518CZC5"/>
<proteinExistence type="predicted"/>
<sequence length="481" mass="53035">MTMKLRRTTAHSAATNDETATGDATGASNGSRRTPRMLGQALDRRTALHGIGAFLALPLLEAMQPSALRLGPAPKVPPRLVYVYVPNGVHMPAWTPEREGRNFPTSRILEPLGDLKKKVAVLSGLTHDKARANGDGPGDHARAAATWLTGTQAFKDSSVLRCGISADQLAAAEVGHETRFRSLELGCELGQGSGECDSGYACAYNFNISWKSASQPATQEVNPRKLFDRLFGEATSAESAAAAALRRERGKSLLDYVNDEVRRLRKDLGGNDRQKIEEYLEGLREIERKIDFDSGDDLVLPEGSTKPTGIPKRFSDHCRLMYQMLALALRTDQTRVATFMYLKEVSGRTYPEIDVREGHHALSHHGDNADNHRKLEKINTLHVSLLAEFLRDLDSVVEDRDTLLDHTMVCYGSGISDGDKHNHEDLPTLLAGGGELKRGLKLDRHEQYKKDTPMNDLHLALLDRMGVEPKEFGDAERALSI</sequence>